<keyword evidence="2" id="KW-1185">Reference proteome</keyword>
<proteinExistence type="predicted"/>
<keyword evidence="1" id="KW-0675">Receptor</keyword>
<feature type="non-terminal residue" evidence="1">
    <location>
        <position position="116"/>
    </location>
</feature>
<accession>A0AAD1WGL2</accession>
<sequence>MVECWHDLDNTEFDCWPEELPNEQNMIDCMGLEMAWIDRPPEKVISGQEFNVSYSVSVPDSFYQKAISRKVFRFSNASDAKQFCEQVECPADWKYATAENCCIYHANIHSCPLAFM</sequence>
<dbReference type="AlphaFoldDB" id="A0AAD1WGL2"/>
<dbReference type="EMBL" id="OW240919">
    <property type="protein sequence ID" value="CAH2310435.1"/>
    <property type="molecule type" value="Genomic_DNA"/>
</dbReference>
<gene>
    <name evidence="1" type="ORF">PECUL_23A057698</name>
</gene>
<evidence type="ECO:0000313" key="2">
    <source>
        <dbReference type="Proteomes" id="UP001295444"/>
    </source>
</evidence>
<name>A0AAD1WGL2_PELCU</name>
<protein>
    <submittedName>
        <fullName evidence="1">Atrial natriuretic peptide receptor 2-like</fullName>
    </submittedName>
</protein>
<organism evidence="1 2">
    <name type="scientific">Pelobates cultripes</name>
    <name type="common">Western spadefoot toad</name>
    <dbReference type="NCBI Taxonomy" id="61616"/>
    <lineage>
        <taxon>Eukaryota</taxon>
        <taxon>Metazoa</taxon>
        <taxon>Chordata</taxon>
        <taxon>Craniata</taxon>
        <taxon>Vertebrata</taxon>
        <taxon>Euteleostomi</taxon>
        <taxon>Amphibia</taxon>
        <taxon>Batrachia</taxon>
        <taxon>Anura</taxon>
        <taxon>Pelobatoidea</taxon>
        <taxon>Pelobatidae</taxon>
        <taxon>Pelobates</taxon>
    </lineage>
</organism>
<evidence type="ECO:0000313" key="1">
    <source>
        <dbReference type="EMBL" id="CAH2310435.1"/>
    </source>
</evidence>
<reference evidence="1" key="1">
    <citation type="submission" date="2022-03" db="EMBL/GenBank/DDBJ databases">
        <authorList>
            <person name="Alioto T."/>
            <person name="Alioto T."/>
            <person name="Gomez Garrido J."/>
        </authorList>
    </citation>
    <scope>NUCLEOTIDE SEQUENCE</scope>
</reference>
<dbReference type="Proteomes" id="UP001295444">
    <property type="component" value="Chromosome 08"/>
</dbReference>